<evidence type="ECO:0000256" key="11">
    <source>
        <dbReference type="ARBA" id="ARBA00023136"/>
    </source>
</evidence>
<dbReference type="Pfam" id="PF00535">
    <property type="entry name" value="Glycos_transf_2"/>
    <property type="match status" value="1"/>
</dbReference>
<keyword evidence="9" id="KW-0735">Signal-anchor</keyword>
<organism evidence="14 15">
    <name type="scientific">Candidatus Woesebacteria bacterium GW2011_GWA1_39_12</name>
    <dbReference type="NCBI Taxonomy" id="1618549"/>
    <lineage>
        <taxon>Bacteria</taxon>
        <taxon>Candidatus Woeseibacteriota</taxon>
    </lineage>
</organism>
<keyword evidence="8" id="KW-0256">Endoplasmic reticulum</keyword>
<evidence type="ECO:0000256" key="2">
    <source>
        <dbReference type="ARBA" id="ARBA00004922"/>
    </source>
</evidence>
<comment type="catalytic activity">
    <reaction evidence="12">
        <text>a di-trans,poly-cis-dolichyl phosphate + UDP-alpha-D-glucose = a di-trans,poly-cis-dolichyl beta-D-glucosyl phosphate + UDP</text>
        <dbReference type="Rhea" id="RHEA:15401"/>
        <dbReference type="Rhea" id="RHEA-COMP:19498"/>
        <dbReference type="Rhea" id="RHEA-COMP:19502"/>
        <dbReference type="ChEBI" id="CHEBI:57525"/>
        <dbReference type="ChEBI" id="CHEBI:57683"/>
        <dbReference type="ChEBI" id="CHEBI:58223"/>
        <dbReference type="ChEBI" id="CHEBI:58885"/>
        <dbReference type="EC" id="2.4.1.117"/>
    </reaction>
    <physiologicalReaction direction="left-to-right" evidence="12">
        <dbReference type="Rhea" id="RHEA:15402"/>
    </physiologicalReaction>
</comment>
<dbReference type="InterPro" id="IPR001173">
    <property type="entry name" value="Glyco_trans_2-like"/>
</dbReference>
<dbReference type="GO" id="GO:0004581">
    <property type="term" value="F:dolichyl-phosphate beta-glucosyltransferase activity"/>
    <property type="evidence" value="ECO:0007669"/>
    <property type="project" value="UniProtKB-EC"/>
</dbReference>
<sequence length="244" mass="28391">MKELTLSIVVPAYNEEKIIKDNLRKIISYLRMKKYGWEIVVADDGSTDKTASLVKSEIDKDKRVRLVRLKKNKGKGGALKEGILTARGKYIIFMDADLSVDLENIDIFLKELKKDTSVVIASRRVKGAKIEVHQPWHRETMGRVFTLLTRILMKVNISDFTCGFKGFTKESAKKIFSASLINRWAYDAEILFLADKFGYKIKQMPIIWKNRNETRVRLKRVIFETFRDLFKIRLNDFNKAYDKG</sequence>
<dbReference type="GO" id="GO:0006487">
    <property type="term" value="P:protein N-linked glycosylation"/>
    <property type="evidence" value="ECO:0007669"/>
    <property type="project" value="TreeGrafter"/>
</dbReference>
<dbReference type="EMBL" id="LBWA01000012">
    <property type="protein sequence ID" value="KKQ97502.1"/>
    <property type="molecule type" value="Genomic_DNA"/>
</dbReference>
<comment type="caution">
    <text evidence="14">The sequence shown here is derived from an EMBL/GenBank/DDBJ whole genome shotgun (WGS) entry which is preliminary data.</text>
</comment>
<comment type="pathway">
    <text evidence="2">Protein modification; protein glycosylation.</text>
</comment>
<evidence type="ECO:0000256" key="9">
    <source>
        <dbReference type="ARBA" id="ARBA00022968"/>
    </source>
</evidence>
<evidence type="ECO:0000259" key="13">
    <source>
        <dbReference type="Pfam" id="PF00535"/>
    </source>
</evidence>
<reference evidence="14 15" key="1">
    <citation type="journal article" date="2015" name="Nature">
        <title>rRNA introns, odd ribosomes, and small enigmatic genomes across a large radiation of phyla.</title>
        <authorList>
            <person name="Brown C.T."/>
            <person name="Hug L.A."/>
            <person name="Thomas B.C."/>
            <person name="Sharon I."/>
            <person name="Castelle C.J."/>
            <person name="Singh A."/>
            <person name="Wilkins M.J."/>
            <person name="Williams K.H."/>
            <person name="Banfield J.F."/>
        </authorList>
    </citation>
    <scope>NUCLEOTIDE SEQUENCE [LARGE SCALE GENOMIC DNA]</scope>
</reference>
<dbReference type="EC" id="2.4.1.117" evidence="4"/>
<protein>
    <recommendedName>
        <fullName evidence="4">dolichyl-phosphate beta-glucosyltransferase</fullName>
        <ecNumber evidence="4">2.4.1.117</ecNumber>
    </recommendedName>
</protein>
<dbReference type="PANTHER" id="PTHR10859:SF91">
    <property type="entry name" value="DOLICHYL-PHOSPHATE BETA-GLUCOSYLTRANSFERASE"/>
    <property type="match status" value="1"/>
</dbReference>
<dbReference type="InterPro" id="IPR029044">
    <property type="entry name" value="Nucleotide-diphossugar_trans"/>
</dbReference>
<keyword evidence="7" id="KW-0812">Transmembrane</keyword>
<comment type="subcellular location">
    <subcellularLocation>
        <location evidence="1">Endoplasmic reticulum membrane</location>
        <topology evidence="1">Single-pass membrane protein</topology>
    </subcellularLocation>
</comment>
<keyword evidence="10" id="KW-1133">Transmembrane helix</keyword>
<evidence type="ECO:0000313" key="15">
    <source>
        <dbReference type="Proteomes" id="UP000034325"/>
    </source>
</evidence>
<evidence type="ECO:0000256" key="5">
    <source>
        <dbReference type="ARBA" id="ARBA00022676"/>
    </source>
</evidence>
<name>A0A0G0M2I2_9BACT</name>
<evidence type="ECO:0000256" key="7">
    <source>
        <dbReference type="ARBA" id="ARBA00022692"/>
    </source>
</evidence>
<accession>A0A0G0M2I2</accession>
<evidence type="ECO:0000256" key="8">
    <source>
        <dbReference type="ARBA" id="ARBA00022824"/>
    </source>
</evidence>
<dbReference type="Gene3D" id="3.90.550.10">
    <property type="entry name" value="Spore Coat Polysaccharide Biosynthesis Protein SpsA, Chain A"/>
    <property type="match status" value="1"/>
</dbReference>
<keyword evidence="5" id="KW-0328">Glycosyltransferase</keyword>
<gene>
    <name evidence="14" type="ORF">UT23_C0012G0112</name>
</gene>
<keyword evidence="6" id="KW-0808">Transferase</keyword>
<comment type="similarity">
    <text evidence="3">Belongs to the glycosyltransferase 2 family.</text>
</comment>
<evidence type="ECO:0000256" key="3">
    <source>
        <dbReference type="ARBA" id="ARBA00006739"/>
    </source>
</evidence>
<dbReference type="AlphaFoldDB" id="A0A0G0M2I2"/>
<proteinExistence type="inferred from homology"/>
<evidence type="ECO:0000256" key="12">
    <source>
        <dbReference type="ARBA" id="ARBA00045097"/>
    </source>
</evidence>
<evidence type="ECO:0000256" key="1">
    <source>
        <dbReference type="ARBA" id="ARBA00004389"/>
    </source>
</evidence>
<evidence type="ECO:0000256" key="10">
    <source>
        <dbReference type="ARBA" id="ARBA00022989"/>
    </source>
</evidence>
<evidence type="ECO:0000256" key="6">
    <source>
        <dbReference type="ARBA" id="ARBA00022679"/>
    </source>
</evidence>
<evidence type="ECO:0000256" key="4">
    <source>
        <dbReference type="ARBA" id="ARBA00012583"/>
    </source>
</evidence>
<keyword evidence="11" id="KW-0472">Membrane</keyword>
<evidence type="ECO:0000313" key="14">
    <source>
        <dbReference type="EMBL" id="KKQ97502.1"/>
    </source>
</evidence>
<feature type="domain" description="Glycosyltransferase 2-like" evidence="13">
    <location>
        <begin position="7"/>
        <end position="176"/>
    </location>
</feature>
<dbReference type="PANTHER" id="PTHR10859">
    <property type="entry name" value="GLYCOSYL TRANSFERASE"/>
    <property type="match status" value="1"/>
</dbReference>
<dbReference type="InterPro" id="IPR035518">
    <property type="entry name" value="DPG_synthase"/>
</dbReference>
<dbReference type="Proteomes" id="UP000034325">
    <property type="component" value="Unassembled WGS sequence"/>
</dbReference>
<dbReference type="SUPFAM" id="SSF53448">
    <property type="entry name" value="Nucleotide-diphospho-sugar transferases"/>
    <property type="match status" value="1"/>
</dbReference>
<dbReference type="CDD" id="cd04188">
    <property type="entry name" value="DPG_synthase"/>
    <property type="match status" value="1"/>
</dbReference>